<sequence length="338" mass="36907">MNNISREIDTPVISGSDADDVLRGSGIFEGGKGNDTIYAEEFGSEDTLCFNLGDGQDTIISDDWDQVQDTVQFGKGITQEMVGFVRSVDDLIVTVGDNGDQMTFRGFFAERDRQTFTRFEFADGSVWRNIRATEQWKSIDSAPVTRGTDANDRLRGSGIIEGGKGNDTLYADEWGSKDTLRFNLGDGQDTIYSYDLIDSGVQDIVQFGKGITQEMVGFARSGDNLVVMVGDSGDQMTFRDFFADTSSQTFTRFEFADKSVWGNIKESKTWKESIDKPAYSANDMPRPASSFCLESSVANQANSLLTAMATFAPQEGGIGFLPENNAQSAPILSASSVS</sequence>
<feature type="domain" description="Haemolysin-type calcium binding-related" evidence="1">
    <location>
        <begin position="224"/>
        <end position="262"/>
    </location>
</feature>
<protein>
    <submittedName>
        <fullName evidence="2">Haemolysin-type calcium binding protein related domain</fullName>
    </submittedName>
</protein>
<organism evidence="2 3">
    <name type="scientific">Serratia fonticola</name>
    <dbReference type="NCBI Taxonomy" id="47917"/>
    <lineage>
        <taxon>Bacteria</taxon>
        <taxon>Pseudomonadati</taxon>
        <taxon>Pseudomonadota</taxon>
        <taxon>Gammaproteobacteria</taxon>
        <taxon>Enterobacterales</taxon>
        <taxon>Yersiniaceae</taxon>
        <taxon>Serratia</taxon>
    </lineage>
</organism>
<gene>
    <name evidence="2" type="ORF">NCTC13193_04974</name>
</gene>
<name>A0A3S4XBU8_SERFO</name>
<accession>A0A3S4XBU8</accession>
<dbReference type="SUPFAM" id="SSF51120">
    <property type="entry name" value="beta-Roll"/>
    <property type="match status" value="2"/>
</dbReference>
<dbReference type="InterPro" id="IPR011049">
    <property type="entry name" value="Serralysin-like_metalloprot_C"/>
</dbReference>
<dbReference type="AlphaFoldDB" id="A0A3S4XBU8"/>
<dbReference type="EMBL" id="LR134492">
    <property type="protein sequence ID" value="VEI75461.1"/>
    <property type="molecule type" value="Genomic_DNA"/>
</dbReference>
<evidence type="ECO:0000259" key="1">
    <source>
        <dbReference type="Pfam" id="PF06594"/>
    </source>
</evidence>
<evidence type="ECO:0000313" key="3">
    <source>
        <dbReference type="Proteomes" id="UP000270487"/>
    </source>
</evidence>
<reference evidence="2 3" key="1">
    <citation type="submission" date="2018-12" db="EMBL/GenBank/DDBJ databases">
        <authorList>
            <consortium name="Pathogen Informatics"/>
        </authorList>
    </citation>
    <scope>NUCLEOTIDE SEQUENCE [LARGE SCALE GENOMIC DNA]</scope>
    <source>
        <strain evidence="2 3">NCTC13193</strain>
    </source>
</reference>
<feature type="domain" description="Haemolysin-type calcium binding-related" evidence="1">
    <location>
        <begin position="90"/>
        <end position="127"/>
    </location>
</feature>
<dbReference type="Pfam" id="PF06594">
    <property type="entry name" value="HCBP_related"/>
    <property type="match status" value="2"/>
</dbReference>
<dbReference type="InterPro" id="IPR010566">
    <property type="entry name" value="Haemolys_ca-bd"/>
</dbReference>
<dbReference type="RefSeq" id="WP_141132961.1">
    <property type="nucleotide sequence ID" value="NZ_CAMKJC010000003.1"/>
</dbReference>
<dbReference type="Proteomes" id="UP000270487">
    <property type="component" value="Chromosome"/>
</dbReference>
<evidence type="ECO:0000313" key="2">
    <source>
        <dbReference type="EMBL" id="VEI75461.1"/>
    </source>
</evidence>
<proteinExistence type="predicted"/>